<dbReference type="Proteomes" id="UP000077202">
    <property type="component" value="Unassembled WGS sequence"/>
</dbReference>
<reference evidence="3 4" key="1">
    <citation type="submission" date="2016-03" db="EMBL/GenBank/DDBJ databases">
        <title>Mechanisms controlling the formation of the plant cell surface in tip-growing cells are functionally conserved among land plants.</title>
        <authorList>
            <person name="Honkanen S."/>
            <person name="Jones V.A."/>
            <person name="Morieri G."/>
            <person name="Champion C."/>
            <person name="Hetherington A.J."/>
            <person name="Kelly S."/>
            <person name="Saint-Marcoux D."/>
            <person name="Proust H."/>
            <person name="Prescott H."/>
            <person name="Dolan L."/>
        </authorList>
    </citation>
    <scope>NUCLEOTIDE SEQUENCE [LARGE SCALE GENOMIC DNA]</scope>
    <source>
        <strain evidence="4">cv. Tak-1 and cv. Tak-2</strain>
        <tissue evidence="3">Whole gametophyte</tissue>
    </source>
</reference>
<reference evidence="2" key="2">
    <citation type="journal article" date="2019" name="Curr. Biol.">
        <title>Chromatin organization in early land plants reveals an ancestral association between H3K27me3, transposons, and constitutive heterochromatin.</title>
        <authorList>
            <person name="Montgomery S.A."/>
            <person name="Tanizawa Y."/>
            <person name="Galik B."/>
            <person name="Wang N."/>
            <person name="Ito T."/>
            <person name="Mochizuki T."/>
            <person name="Akimcheva S."/>
            <person name="Bowman J."/>
            <person name="Cognat V."/>
            <person name="Drouard L."/>
            <person name="Ekker H."/>
            <person name="Houng S."/>
            <person name="Kohchi T."/>
            <person name="Lin S."/>
            <person name="Liu L.D."/>
            <person name="Nakamura Y."/>
            <person name="Valeeva L.R."/>
            <person name="Shakirov E.V."/>
            <person name="Shippen D.E."/>
            <person name="Wei W."/>
            <person name="Yagura M."/>
            <person name="Yamaoka S."/>
            <person name="Yamato K.T."/>
            <person name="Liu C."/>
            <person name="Berger F."/>
        </authorList>
    </citation>
    <scope>NUCLEOTIDE SEQUENCE [LARGE SCALE GENOMIC DNA]</scope>
    <source>
        <strain evidence="2">Tak-1</strain>
    </source>
</reference>
<feature type="region of interest" description="Disordered" evidence="1">
    <location>
        <begin position="56"/>
        <end position="76"/>
    </location>
</feature>
<feature type="region of interest" description="Disordered" evidence="1">
    <location>
        <begin position="100"/>
        <end position="120"/>
    </location>
</feature>
<name>A0A176VJV5_MARPO</name>
<dbReference type="EMBL" id="LVLJ01003657">
    <property type="protein sequence ID" value="OAE20225.1"/>
    <property type="molecule type" value="Genomic_DNA"/>
</dbReference>
<reference evidence="5" key="3">
    <citation type="journal article" date="2020" name="Curr. Biol.">
        <title>Chromatin organization in early land plants reveals an ancestral association between H3K27me3, transposons, and constitutive heterochromatin.</title>
        <authorList>
            <person name="Montgomery S.A."/>
            <person name="Tanizawa Y."/>
            <person name="Galik B."/>
            <person name="Wang N."/>
            <person name="Ito T."/>
            <person name="Mochizuki T."/>
            <person name="Akimcheva S."/>
            <person name="Bowman J.L."/>
            <person name="Cognat V."/>
            <person name="Marechal-Drouard L."/>
            <person name="Ekker H."/>
            <person name="Hong S.F."/>
            <person name="Kohchi T."/>
            <person name="Lin S.S."/>
            <person name="Liu L.D."/>
            <person name="Nakamura Y."/>
            <person name="Valeeva L.R."/>
            <person name="Shakirov E.V."/>
            <person name="Shippen D.E."/>
            <person name="Wei W.L."/>
            <person name="Yagura M."/>
            <person name="Yamaoka S."/>
            <person name="Yamato K.T."/>
            <person name="Liu C."/>
            <person name="Berger F."/>
        </authorList>
    </citation>
    <scope>NUCLEOTIDE SEQUENCE [LARGE SCALE GENOMIC DNA]</scope>
    <source>
        <strain evidence="5">Tak-1</strain>
    </source>
</reference>
<dbReference type="PANTHER" id="PTHR36406">
    <property type="entry name" value="MEDIATOR OF RNA POLYMERASE II TRANSCRIPTION SUBUNIT 30"/>
    <property type="match status" value="1"/>
</dbReference>
<dbReference type="PANTHER" id="PTHR36406:SF2">
    <property type="entry name" value="MEDIATOR OF RNA POLYMERASE II TRANSCRIPTION SUBUNIT 30"/>
    <property type="match status" value="1"/>
</dbReference>
<dbReference type="Proteomes" id="UP001162541">
    <property type="component" value="Chromosome 3"/>
</dbReference>
<evidence type="ECO:0000313" key="3">
    <source>
        <dbReference type="EMBL" id="OAE20225.1"/>
    </source>
</evidence>
<dbReference type="AlphaFoldDB" id="A0A176VJV5"/>
<keyword evidence="4" id="KW-1185">Reference proteome</keyword>
<dbReference type="InterPro" id="IPR034568">
    <property type="entry name" value="MED30"/>
</dbReference>
<proteinExistence type="predicted"/>
<accession>A0A176VJV5</accession>
<evidence type="ECO:0000313" key="4">
    <source>
        <dbReference type="Proteomes" id="UP000077202"/>
    </source>
</evidence>
<evidence type="ECO:0000313" key="5">
    <source>
        <dbReference type="Proteomes" id="UP001162541"/>
    </source>
</evidence>
<dbReference type="EMBL" id="AP019868">
    <property type="protein sequence ID" value="BBN04174.1"/>
    <property type="molecule type" value="Genomic_DNA"/>
</dbReference>
<organism evidence="3 4">
    <name type="scientific">Marchantia polymorpha subsp. ruderalis</name>
    <dbReference type="NCBI Taxonomy" id="1480154"/>
    <lineage>
        <taxon>Eukaryota</taxon>
        <taxon>Viridiplantae</taxon>
        <taxon>Streptophyta</taxon>
        <taxon>Embryophyta</taxon>
        <taxon>Marchantiophyta</taxon>
        <taxon>Marchantiopsida</taxon>
        <taxon>Marchantiidae</taxon>
        <taxon>Marchantiales</taxon>
        <taxon>Marchantiaceae</taxon>
        <taxon>Marchantia</taxon>
    </lineage>
</organism>
<evidence type="ECO:0000313" key="2">
    <source>
        <dbReference type="EMBL" id="BBN04174.1"/>
    </source>
</evidence>
<dbReference type="GO" id="GO:0016592">
    <property type="term" value="C:mediator complex"/>
    <property type="evidence" value="ECO:0007669"/>
    <property type="project" value="InterPro"/>
</dbReference>
<evidence type="ECO:0000256" key="1">
    <source>
        <dbReference type="SAM" id="MobiDB-lite"/>
    </source>
</evidence>
<evidence type="ECO:0008006" key="6">
    <source>
        <dbReference type="Google" id="ProtNLM"/>
    </source>
</evidence>
<sequence>MSDQMAMVMSMEIGESMQELAAEGQKHLEGTVDAAHDILASLNEVLCNPVLWAQPVPESSSSSKPGGAPPQQEQGWLALETGRLRYKSTTAALRASINNIFNKPQMRAQEGDSGQDKGSAADLDQLEKQAARLREEATRKNQMVKLLIDQSRDLVSDISMWQSAEL</sequence>
<gene>
    <name evidence="3" type="ORF">AXG93_3960s1150</name>
    <name evidence="2" type="ORF">Mp_3g02360</name>
</gene>
<protein>
    <recommendedName>
        <fullName evidence="6">Mediator of RNA polymerase II transcription subunit 30</fullName>
    </recommendedName>
</protein>